<reference evidence="1" key="1">
    <citation type="submission" date="2015-10" db="EMBL/GenBank/DDBJ databases">
        <authorList>
            <person name="Gilbert D.G."/>
        </authorList>
    </citation>
    <scope>NUCLEOTIDE SEQUENCE</scope>
</reference>
<dbReference type="AlphaFoldDB" id="A0A160V8I2"/>
<protein>
    <submittedName>
        <fullName evidence="1">Uncharacterized protein</fullName>
    </submittedName>
</protein>
<organism evidence="1">
    <name type="scientific">hydrothermal vent metagenome</name>
    <dbReference type="NCBI Taxonomy" id="652676"/>
    <lineage>
        <taxon>unclassified sequences</taxon>
        <taxon>metagenomes</taxon>
        <taxon>ecological metagenomes</taxon>
    </lineage>
</organism>
<dbReference type="EMBL" id="FAXA01000218">
    <property type="protein sequence ID" value="CUV02291.1"/>
    <property type="molecule type" value="Genomic_DNA"/>
</dbReference>
<gene>
    <name evidence="1" type="ORF">MGWOODY_Clf2437</name>
</gene>
<evidence type="ECO:0000313" key="1">
    <source>
        <dbReference type="EMBL" id="CUV02291.1"/>
    </source>
</evidence>
<proteinExistence type="predicted"/>
<accession>A0A160V8I2</accession>
<name>A0A160V8I2_9ZZZZ</name>
<sequence>MGSYKDWATRWSNRPDRGLSSPLRPLLLVTSVGELAMVDVGPEKTTIFGLSMAAP</sequence>